<evidence type="ECO:0000256" key="1">
    <source>
        <dbReference type="SAM" id="MobiDB-lite"/>
    </source>
</evidence>
<organism evidence="2 3">
    <name type="scientific">Filimonas zeae</name>
    <dbReference type="NCBI Taxonomy" id="1737353"/>
    <lineage>
        <taxon>Bacteria</taxon>
        <taxon>Pseudomonadati</taxon>
        <taxon>Bacteroidota</taxon>
        <taxon>Chitinophagia</taxon>
        <taxon>Chitinophagales</taxon>
        <taxon>Chitinophagaceae</taxon>
        <taxon>Filimonas</taxon>
    </lineage>
</organism>
<evidence type="ECO:0000313" key="2">
    <source>
        <dbReference type="EMBL" id="GGH78513.1"/>
    </source>
</evidence>
<proteinExistence type="predicted"/>
<dbReference type="AlphaFoldDB" id="A0A917J433"/>
<dbReference type="Proteomes" id="UP000627292">
    <property type="component" value="Unassembled WGS sequence"/>
</dbReference>
<name>A0A917J433_9BACT</name>
<keyword evidence="3" id="KW-1185">Reference proteome</keyword>
<evidence type="ECO:0000313" key="3">
    <source>
        <dbReference type="Proteomes" id="UP000627292"/>
    </source>
</evidence>
<comment type="caution">
    <text evidence="2">The sequence shown here is derived from an EMBL/GenBank/DDBJ whole genome shotgun (WGS) entry which is preliminary data.</text>
</comment>
<reference evidence="2" key="1">
    <citation type="journal article" date="2014" name="Int. J. Syst. Evol. Microbiol.">
        <title>Complete genome sequence of Corynebacterium casei LMG S-19264T (=DSM 44701T), isolated from a smear-ripened cheese.</title>
        <authorList>
            <consortium name="US DOE Joint Genome Institute (JGI-PGF)"/>
            <person name="Walter F."/>
            <person name="Albersmeier A."/>
            <person name="Kalinowski J."/>
            <person name="Ruckert C."/>
        </authorList>
    </citation>
    <scope>NUCLEOTIDE SEQUENCE</scope>
    <source>
        <strain evidence="2">CGMCC 1.15290</strain>
    </source>
</reference>
<feature type="region of interest" description="Disordered" evidence="1">
    <location>
        <begin position="66"/>
        <end position="94"/>
    </location>
</feature>
<dbReference type="RefSeq" id="WP_188956882.1">
    <property type="nucleotide sequence ID" value="NZ_BMIB01000004.1"/>
</dbReference>
<protein>
    <submittedName>
        <fullName evidence="2">Uncharacterized protein</fullName>
    </submittedName>
</protein>
<reference evidence="2" key="2">
    <citation type="submission" date="2020-09" db="EMBL/GenBank/DDBJ databases">
        <authorList>
            <person name="Sun Q."/>
            <person name="Zhou Y."/>
        </authorList>
    </citation>
    <scope>NUCLEOTIDE SEQUENCE</scope>
    <source>
        <strain evidence="2">CGMCC 1.15290</strain>
    </source>
</reference>
<accession>A0A917J433</accession>
<dbReference type="EMBL" id="BMIB01000004">
    <property type="protein sequence ID" value="GGH78513.1"/>
    <property type="molecule type" value="Genomic_DNA"/>
</dbReference>
<gene>
    <name evidence="2" type="ORF">GCM10011379_46530</name>
</gene>
<sequence length="94" mass="10444">MSVTQTAVSSHFEDIKSALVKITRAILPEENDLPEIIASWNEKLSSAETLDALNLWLHTYLAGEKDKADKTEEIQQLDQLEPDPHPVDTSDVSA</sequence>